<proteinExistence type="predicted"/>
<keyword evidence="3" id="KW-1185">Reference proteome</keyword>
<feature type="region of interest" description="Disordered" evidence="1">
    <location>
        <begin position="254"/>
        <end position="279"/>
    </location>
</feature>
<protein>
    <recommendedName>
        <fullName evidence="4">PorT family protein</fullName>
    </recommendedName>
</protein>
<organism evidence="2 3">
    <name type="scientific">Cryomorpha ignava</name>
    <dbReference type="NCBI Taxonomy" id="101383"/>
    <lineage>
        <taxon>Bacteria</taxon>
        <taxon>Pseudomonadati</taxon>
        <taxon>Bacteroidota</taxon>
        <taxon>Flavobacteriia</taxon>
        <taxon>Flavobacteriales</taxon>
        <taxon>Cryomorphaceae</taxon>
        <taxon>Cryomorpha</taxon>
    </lineage>
</organism>
<dbReference type="EMBL" id="JAAGVY010000010">
    <property type="protein sequence ID" value="NEN23318.1"/>
    <property type="molecule type" value="Genomic_DNA"/>
</dbReference>
<evidence type="ECO:0008006" key="4">
    <source>
        <dbReference type="Google" id="ProtNLM"/>
    </source>
</evidence>
<accession>A0A7K3WP62</accession>
<evidence type="ECO:0000313" key="3">
    <source>
        <dbReference type="Proteomes" id="UP000486602"/>
    </source>
</evidence>
<evidence type="ECO:0000313" key="2">
    <source>
        <dbReference type="EMBL" id="NEN23318.1"/>
    </source>
</evidence>
<sequence length="279" mass="31911">MRKVLLIVSLCLPLLSVGQYQRSNDIFPNFGNYERKGWLINPAITYTLKPFKKNQQRMFTGSDSVYDVLINAKGKMGVGLEIGRFYAIDNSRIISYVDFSLGIKILRGAEKFEATLDDPDRAEPYILNGEGVFSQNYATASFNVTNAQPLSRGTSMHNTIGINADYRLTEYYEYNDRSLPMDLNVPGRFVFQAHYKLGFGFTMGKNLMLIPSVETPLVTFHEYDDLKSTLSIFNSRYRPVIFRLTVLVMDNKPDRKCPKNKKRSKSESLFGALDTKRPW</sequence>
<dbReference type="AlphaFoldDB" id="A0A7K3WP62"/>
<comment type="caution">
    <text evidence="2">The sequence shown here is derived from an EMBL/GenBank/DDBJ whole genome shotgun (WGS) entry which is preliminary data.</text>
</comment>
<name>A0A7K3WP62_9FLAO</name>
<gene>
    <name evidence="2" type="ORF">G3O08_07380</name>
</gene>
<dbReference type="RefSeq" id="WP_163284433.1">
    <property type="nucleotide sequence ID" value="NZ_JAAGVY010000010.1"/>
</dbReference>
<evidence type="ECO:0000256" key="1">
    <source>
        <dbReference type="SAM" id="MobiDB-lite"/>
    </source>
</evidence>
<dbReference type="Proteomes" id="UP000486602">
    <property type="component" value="Unassembled WGS sequence"/>
</dbReference>
<reference evidence="2 3" key="1">
    <citation type="submission" date="2020-02" db="EMBL/GenBank/DDBJ databases">
        <title>Out from the shadows clarifying the taxonomy of the family Cryomorphaceae and related taxa by utilizing the GTDB taxonomic framework.</title>
        <authorList>
            <person name="Bowman J.P."/>
        </authorList>
    </citation>
    <scope>NUCLEOTIDE SEQUENCE [LARGE SCALE GENOMIC DNA]</scope>
    <source>
        <strain evidence="2 3">QSSC 1-22</strain>
    </source>
</reference>